<dbReference type="Pfam" id="PF04586">
    <property type="entry name" value="Peptidase_S78"/>
    <property type="match status" value="1"/>
</dbReference>
<reference evidence="5 6" key="1">
    <citation type="submission" date="2019-11" db="EMBL/GenBank/DDBJ databases">
        <title>Agromyces kandeliae sp. nov., isolated from mangrove soil.</title>
        <authorList>
            <person name="Wang R."/>
        </authorList>
    </citation>
    <scope>NUCLEOTIDE SEQUENCE [LARGE SCALE GENOMIC DNA]</scope>
    <source>
        <strain evidence="5 6">Q22</strain>
    </source>
</reference>
<evidence type="ECO:0000313" key="6">
    <source>
        <dbReference type="Proteomes" id="UP000476511"/>
    </source>
</evidence>
<proteinExistence type="predicted"/>
<evidence type="ECO:0000256" key="2">
    <source>
        <dbReference type="ARBA" id="ARBA00022670"/>
    </source>
</evidence>
<accession>A0A6L5R772</accession>
<evidence type="ECO:0000313" key="5">
    <source>
        <dbReference type="EMBL" id="MRX45328.1"/>
    </source>
</evidence>
<dbReference type="NCBIfam" id="TIGR01543">
    <property type="entry name" value="proheadase_HK97"/>
    <property type="match status" value="1"/>
</dbReference>
<dbReference type="EMBL" id="WKJD01000021">
    <property type="protein sequence ID" value="MRX45328.1"/>
    <property type="molecule type" value="Genomic_DNA"/>
</dbReference>
<dbReference type="AlphaFoldDB" id="A0A6L5R772"/>
<protein>
    <submittedName>
        <fullName evidence="5">HK97 family phage prohead protease</fullName>
    </submittedName>
</protein>
<dbReference type="GO" id="GO:0006508">
    <property type="term" value="P:proteolysis"/>
    <property type="evidence" value="ECO:0007669"/>
    <property type="project" value="UniProtKB-KW"/>
</dbReference>
<gene>
    <name evidence="5" type="ORF">GJR97_16580</name>
</gene>
<evidence type="ECO:0000256" key="1">
    <source>
        <dbReference type="ARBA" id="ARBA00022612"/>
    </source>
</evidence>
<evidence type="ECO:0000259" key="4">
    <source>
        <dbReference type="Pfam" id="PF04586"/>
    </source>
</evidence>
<organism evidence="5 6">
    <name type="scientific">Agromyces kandeliae</name>
    <dbReference type="NCBI Taxonomy" id="2666141"/>
    <lineage>
        <taxon>Bacteria</taxon>
        <taxon>Bacillati</taxon>
        <taxon>Actinomycetota</taxon>
        <taxon>Actinomycetes</taxon>
        <taxon>Micrococcales</taxon>
        <taxon>Microbacteriaceae</taxon>
        <taxon>Agromyces</taxon>
    </lineage>
</organism>
<feature type="domain" description="Prohead serine protease" evidence="4">
    <location>
        <begin position="23"/>
        <end position="162"/>
    </location>
</feature>
<dbReference type="RefSeq" id="WP_154347873.1">
    <property type="nucleotide sequence ID" value="NZ_WKJD01000021.1"/>
</dbReference>
<keyword evidence="1" id="KW-1188">Viral release from host cell</keyword>
<comment type="caution">
    <text evidence="5">The sequence shown here is derived from an EMBL/GenBank/DDBJ whole genome shotgun (WGS) entry which is preliminary data.</text>
</comment>
<dbReference type="InterPro" id="IPR006433">
    <property type="entry name" value="Prohead_protease"/>
</dbReference>
<keyword evidence="3" id="KW-0378">Hydrolase</keyword>
<dbReference type="InterPro" id="IPR054613">
    <property type="entry name" value="Peptidase_S78_dom"/>
</dbReference>
<keyword evidence="2 5" id="KW-0645">Protease</keyword>
<evidence type="ECO:0000256" key="3">
    <source>
        <dbReference type="ARBA" id="ARBA00022801"/>
    </source>
</evidence>
<dbReference type="Proteomes" id="UP000476511">
    <property type="component" value="Unassembled WGS sequence"/>
</dbReference>
<name>A0A6L5R772_9MICO</name>
<keyword evidence="6" id="KW-1185">Reference proteome</keyword>
<dbReference type="GO" id="GO:0008233">
    <property type="term" value="F:peptidase activity"/>
    <property type="evidence" value="ECO:0007669"/>
    <property type="project" value="UniProtKB-KW"/>
</dbReference>
<sequence length="187" mass="20759">MLRKYTPATGLKAGVDDGLTEGEFIAYPSTFTRTPDSYGDVVAKGAFLRTIADWKASGNVLPGLFGHRMDDPDYFVASATDMGEDDHGWWVRGRFDLDSPKGVQVYRLVKDRRLAQLSFAYDVQDKATVTLADGTSATELRRVNVYEFSFVPVGANQDTGVVGVKHRGGRTSDLLQRLRLVEARRHQ</sequence>